<accession>A0A502CC78</accession>
<sequence length="358" mass="39007">MRILTVSHFFAPHGGGIELVAGHLNRELVAQGHDTQWAAAREGALPDLGATRPVGLTCVNWLERLTGLPMPIPTPAAIRRLWRAVAASDAVIVHDALYVSSIVALIAARRLRKPVLLIQHIADIPFSNRLLRSLMAFANTCVTRPMLRGADHVVFISATVRDLFADVRFRSAPQLLFNGVDTNLFHPVALKRDETILFVGRFVEKKGLSVIAALARMRPDLRFLLVGRGPIDPTKWQLSNVSVLPQQTPATLANLYRQARLLLLPSIGEGFPLVVQEAMACGLRILCGTDTASADPEARSWLAHVMIDLADPQQTATRVAATIDTLPCVPPPRAMADHAASHYSWPVMVSAIVSALSR</sequence>
<dbReference type="Proteomes" id="UP000318413">
    <property type="component" value="Unassembled WGS sequence"/>
</dbReference>
<dbReference type="AlphaFoldDB" id="A0A502CC78"/>
<dbReference type="InterPro" id="IPR028098">
    <property type="entry name" value="Glyco_trans_4-like_N"/>
</dbReference>
<dbReference type="Pfam" id="PF13692">
    <property type="entry name" value="Glyco_trans_1_4"/>
    <property type="match status" value="1"/>
</dbReference>
<reference evidence="2 3" key="1">
    <citation type="journal article" date="2019" name="Environ. Microbiol.">
        <title>Species interactions and distinct microbial communities in high Arctic permafrost affected cryosols are associated with the CH4 and CO2 gas fluxes.</title>
        <authorList>
            <person name="Altshuler I."/>
            <person name="Hamel J."/>
            <person name="Turney S."/>
            <person name="Magnuson E."/>
            <person name="Levesque R."/>
            <person name="Greer C."/>
            <person name="Whyte L.G."/>
        </authorList>
    </citation>
    <scope>NUCLEOTIDE SEQUENCE [LARGE SCALE GENOMIC DNA]</scope>
    <source>
        <strain evidence="2 3">S5.1</strain>
    </source>
</reference>
<comment type="caution">
    <text evidence="2">The sequence shown here is derived from an EMBL/GenBank/DDBJ whole genome shotgun (WGS) entry which is preliminary data.</text>
</comment>
<dbReference type="OrthoDB" id="9801609at2"/>
<dbReference type="SUPFAM" id="SSF53756">
    <property type="entry name" value="UDP-Glycosyltransferase/glycogen phosphorylase"/>
    <property type="match status" value="1"/>
</dbReference>
<dbReference type="Pfam" id="PF13439">
    <property type="entry name" value="Glyco_transf_4"/>
    <property type="match status" value="1"/>
</dbReference>
<gene>
    <name evidence="2" type="ORF">EAH84_13635</name>
</gene>
<evidence type="ECO:0000259" key="1">
    <source>
        <dbReference type="Pfam" id="PF13439"/>
    </source>
</evidence>
<protein>
    <submittedName>
        <fullName evidence="2">Glycosyltransferase</fullName>
    </submittedName>
</protein>
<dbReference type="RefSeq" id="WP_140872558.1">
    <property type="nucleotide sequence ID" value="NZ_RCZK01000014.1"/>
</dbReference>
<dbReference type="GO" id="GO:0016757">
    <property type="term" value="F:glycosyltransferase activity"/>
    <property type="evidence" value="ECO:0007669"/>
    <property type="project" value="TreeGrafter"/>
</dbReference>
<feature type="domain" description="Glycosyltransferase subfamily 4-like N-terminal" evidence="1">
    <location>
        <begin position="15"/>
        <end position="183"/>
    </location>
</feature>
<dbReference type="PANTHER" id="PTHR45947:SF3">
    <property type="entry name" value="SULFOQUINOVOSYL TRANSFERASE SQD2"/>
    <property type="match status" value="1"/>
</dbReference>
<dbReference type="EMBL" id="RCZK01000014">
    <property type="protein sequence ID" value="TPG09629.1"/>
    <property type="molecule type" value="Genomic_DNA"/>
</dbReference>
<dbReference type="CDD" id="cd03801">
    <property type="entry name" value="GT4_PimA-like"/>
    <property type="match status" value="1"/>
</dbReference>
<keyword evidence="3" id="KW-1185">Reference proteome</keyword>
<name>A0A502CC78_9SPHN</name>
<keyword evidence="2" id="KW-0808">Transferase</keyword>
<organism evidence="2 3">
    <name type="scientific">Sphingomonas oligophenolica</name>
    <dbReference type="NCBI Taxonomy" id="301154"/>
    <lineage>
        <taxon>Bacteria</taxon>
        <taxon>Pseudomonadati</taxon>
        <taxon>Pseudomonadota</taxon>
        <taxon>Alphaproteobacteria</taxon>
        <taxon>Sphingomonadales</taxon>
        <taxon>Sphingomonadaceae</taxon>
        <taxon>Sphingomonas</taxon>
    </lineage>
</organism>
<dbReference type="PANTHER" id="PTHR45947">
    <property type="entry name" value="SULFOQUINOVOSYL TRANSFERASE SQD2"/>
    <property type="match status" value="1"/>
</dbReference>
<evidence type="ECO:0000313" key="3">
    <source>
        <dbReference type="Proteomes" id="UP000318413"/>
    </source>
</evidence>
<evidence type="ECO:0000313" key="2">
    <source>
        <dbReference type="EMBL" id="TPG09629.1"/>
    </source>
</evidence>
<dbReference type="InterPro" id="IPR050194">
    <property type="entry name" value="Glycosyltransferase_grp1"/>
</dbReference>
<proteinExistence type="predicted"/>
<dbReference type="Gene3D" id="3.40.50.2000">
    <property type="entry name" value="Glycogen Phosphorylase B"/>
    <property type="match status" value="2"/>
</dbReference>